<dbReference type="PANTHER" id="PTHR38075">
    <property type="entry name" value="DUF4139 DOMAIN-CONTAINING PROTEIN"/>
    <property type="match status" value="1"/>
</dbReference>
<gene>
    <name evidence="3" type="ORF">SAMN05421720_103216</name>
</gene>
<dbReference type="AlphaFoldDB" id="A0A1G7AAD6"/>
<dbReference type="STRING" id="69960.SAMN05421720_103216"/>
<dbReference type="Proteomes" id="UP000199412">
    <property type="component" value="Unassembled WGS sequence"/>
</dbReference>
<accession>A0A1G7AAD6</accession>
<dbReference type="InterPro" id="IPR037291">
    <property type="entry name" value="DUF4139"/>
</dbReference>
<keyword evidence="4" id="KW-1185">Reference proteome</keyword>
<protein>
    <recommendedName>
        <fullName evidence="2">DUF4139 domain-containing protein</fullName>
    </recommendedName>
</protein>
<evidence type="ECO:0000259" key="2">
    <source>
        <dbReference type="Pfam" id="PF13598"/>
    </source>
</evidence>
<sequence length="485" mass="50754">MVSRMLSVVGGLAGALFLSVGAQAAEDIVVPPGGPGSVALIIHGGAATTVHESRSATLPAGESVLAFPDVPMAADAASVRLGVAGDGPGLMVLDRALAADVPSRRRLLELSVGEDVGVLIHDQGEGEPPRRVTATVLSVAEDVILEIDGAIRVGLPGDLVLDALPPGLRATPTLLATVEVGKAGERDLTLSYLTGGLTWAADYGLDLGATGEVGELTGWATISNTSGRTFRDARLTLAAGQVAVAQNDDFIVMPEATIMMERALGAAASVAMPAPPVAEAQGGVQFYPIARPVTLAHRQTLQVALANRPDITVTPRYVVPAGHHAHFASPRVEDDTVNAARHLILANTEEAGLGLPLPAGVVRVWQPGPGGLPRFLGADRIDHLAVGGEADLALGTDFDVTAERRRTDFRRISERVTESEHEITLRNAKSDRPVSVEVDAVLPGDWTLLSESTPHRKETAERVVWTVEVPADGEATLRYAVRTRL</sequence>
<feature type="domain" description="DUF4139" evidence="2">
    <location>
        <begin position="188"/>
        <end position="483"/>
    </location>
</feature>
<keyword evidence="1" id="KW-0732">Signal</keyword>
<dbReference type="PANTHER" id="PTHR38075:SF1">
    <property type="entry name" value="DUF4139 DOMAIN-CONTAINING PROTEIN"/>
    <property type="match status" value="1"/>
</dbReference>
<dbReference type="OrthoDB" id="9808067at2"/>
<dbReference type="RefSeq" id="WP_092783837.1">
    <property type="nucleotide sequence ID" value="NZ_FNAP01000003.1"/>
</dbReference>
<dbReference type="Pfam" id="PF13598">
    <property type="entry name" value="DUF4139"/>
    <property type="match status" value="1"/>
</dbReference>
<evidence type="ECO:0000256" key="1">
    <source>
        <dbReference type="SAM" id="SignalP"/>
    </source>
</evidence>
<feature type="chain" id="PRO_5011683584" description="DUF4139 domain-containing protein" evidence="1">
    <location>
        <begin position="25"/>
        <end position="485"/>
    </location>
</feature>
<evidence type="ECO:0000313" key="4">
    <source>
        <dbReference type="Proteomes" id="UP000199412"/>
    </source>
</evidence>
<proteinExistence type="predicted"/>
<name>A0A1G7AAD6_9PROT</name>
<feature type="signal peptide" evidence="1">
    <location>
        <begin position="1"/>
        <end position="24"/>
    </location>
</feature>
<dbReference type="EMBL" id="FNAP01000003">
    <property type="protein sequence ID" value="SDE10836.1"/>
    <property type="molecule type" value="Genomic_DNA"/>
</dbReference>
<reference evidence="3 4" key="1">
    <citation type="submission" date="2016-10" db="EMBL/GenBank/DDBJ databases">
        <authorList>
            <person name="de Groot N.N."/>
        </authorList>
    </citation>
    <scope>NUCLEOTIDE SEQUENCE [LARGE SCALE GENOMIC DNA]</scope>
    <source>
        <strain evidence="3 4">ATCC 700224</strain>
    </source>
</reference>
<evidence type="ECO:0000313" key="3">
    <source>
        <dbReference type="EMBL" id="SDE10836.1"/>
    </source>
</evidence>
<organism evidence="3 4">
    <name type="scientific">Rhodospira trueperi</name>
    <dbReference type="NCBI Taxonomy" id="69960"/>
    <lineage>
        <taxon>Bacteria</taxon>
        <taxon>Pseudomonadati</taxon>
        <taxon>Pseudomonadota</taxon>
        <taxon>Alphaproteobacteria</taxon>
        <taxon>Rhodospirillales</taxon>
        <taxon>Rhodospirillaceae</taxon>
        <taxon>Rhodospira</taxon>
    </lineage>
</organism>